<feature type="region of interest" description="Disordered" evidence="1">
    <location>
        <begin position="1"/>
        <end position="24"/>
    </location>
</feature>
<dbReference type="InterPro" id="IPR032557">
    <property type="entry name" value="DUF4935"/>
</dbReference>
<evidence type="ECO:0000259" key="2">
    <source>
        <dbReference type="Pfam" id="PF16289"/>
    </source>
</evidence>
<evidence type="ECO:0000313" key="4">
    <source>
        <dbReference type="Proteomes" id="UP000031501"/>
    </source>
</evidence>
<dbReference type="KEGG" id="splu:LK06_032220"/>
<name>A0A221NT38_9ACTN</name>
<sequence length="432" mass="48137">MRATRGGSPLHNEASSATWKEGVPPMPPTRIPVVAVDTTEFFTDLTLSKSAWSLMRVWALKGHAKLWVPEVVIQETTRHYRGHLDDHVRKLSDADNALYELAWDRDSQSSVERRHDEVAALQSGYEKWLRARLDRVGAVTLPLPRMSHKEILGRMLREERPFRAKGGGGKKGSDGYRDILIWASIAEHGAEHLGPEDTLYFITNKHSDFCEDQKTDTVARALLADLTGQPPQDKQVYAMGFQPLDGKIPAVQRLDKLANLAQILPKSAQDAAELTFQDRLATDVHLRTRLQQAVKDACDELAGREIDDVDRVEPYGAGLDFDELRLPLADPRLAAIDVHPDTVRAAVYGTDPDAEPVQLLATVTAEAEAHVEGFLHVSDHDEDSDFSVSLVNDYTYEAEGTRPVVLHFNARFDPDHENAIELDLEKATPLGN</sequence>
<protein>
    <submittedName>
        <fullName evidence="3">DUF4935 domain-containing protein</fullName>
    </submittedName>
</protein>
<organism evidence="3 4">
    <name type="scientific">Streptomyces pluripotens</name>
    <dbReference type="NCBI Taxonomy" id="1355015"/>
    <lineage>
        <taxon>Bacteria</taxon>
        <taxon>Bacillati</taxon>
        <taxon>Actinomycetota</taxon>
        <taxon>Actinomycetes</taxon>
        <taxon>Kitasatosporales</taxon>
        <taxon>Streptomycetaceae</taxon>
        <taxon>Streptomyces</taxon>
    </lineage>
</organism>
<dbReference type="AlphaFoldDB" id="A0A221NT38"/>
<evidence type="ECO:0000256" key="1">
    <source>
        <dbReference type="SAM" id="MobiDB-lite"/>
    </source>
</evidence>
<dbReference type="Pfam" id="PF16289">
    <property type="entry name" value="PIN_12"/>
    <property type="match status" value="1"/>
</dbReference>
<dbReference type="Proteomes" id="UP000031501">
    <property type="component" value="Chromosome"/>
</dbReference>
<evidence type="ECO:0000313" key="3">
    <source>
        <dbReference type="EMBL" id="ASN22695.1"/>
    </source>
</evidence>
<dbReference type="EMBL" id="CP022433">
    <property type="protein sequence ID" value="ASN22695.1"/>
    <property type="molecule type" value="Genomic_DNA"/>
</dbReference>
<proteinExistence type="predicted"/>
<accession>A0A221NT38</accession>
<reference evidence="3 4" key="1">
    <citation type="submission" date="2017-07" db="EMBL/GenBank/DDBJ databases">
        <title>Genome sequence of Streptomyces pluripotens MUSC 137T.</title>
        <authorList>
            <person name="Ser H.-L."/>
            <person name="Lee L.-H."/>
        </authorList>
    </citation>
    <scope>NUCLEOTIDE SEQUENCE [LARGE SCALE GENOMIC DNA]</scope>
    <source>
        <strain evidence="3 4">MUSC 137</strain>
    </source>
</reference>
<keyword evidence="4" id="KW-1185">Reference proteome</keyword>
<gene>
    <name evidence="3" type="ORF">LK07_00055</name>
</gene>
<feature type="domain" description="DUF4935" evidence="2">
    <location>
        <begin position="36"/>
        <end position="209"/>
    </location>
</feature>